<dbReference type="EMBL" id="BTGC01000003">
    <property type="protein sequence ID" value="GMM51147.1"/>
    <property type="molecule type" value="Genomic_DNA"/>
</dbReference>
<gene>
    <name evidence="3" type="ORF">DASB73_021050</name>
</gene>
<reference evidence="3 4" key="1">
    <citation type="journal article" date="2023" name="Elife">
        <title>Identification of key yeast species and microbe-microbe interactions impacting larval growth of Drosophila in the wild.</title>
        <authorList>
            <person name="Mure A."/>
            <person name="Sugiura Y."/>
            <person name="Maeda R."/>
            <person name="Honda K."/>
            <person name="Sakurai N."/>
            <person name="Takahashi Y."/>
            <person name="Watada M."/>
            <person name="Katoh T."/>
            <person name="Gotoh A."/>
            <person name="Gotoh Y."/>
            <person name="Taniguchi I."/>
            <person name="Nakamura K."/>
            <person name="Hayashi T."/>
            <person name="Katayama T."/>
            <person name="Uemura T."/>
            <person name="Hattori Y."/>
        </authorList>
    </citation>
    <scope>NUCLEOTIDE SEQUENCE [LARGE SCALE GENOMIC DNA]</scope>
    <source>
        <strain evidence="3 4">SB-73</strain>
    </source>
</reference>
<dbReference type="InterPro" id="IPR035298">
    <property type="entry name" value="PSMD13"/>
</dbReference>
<dbReference type="InterPro" id="IPR000717">
    <property type="entry name" value="PCI_dom"/>
</dbReference>
<dbReference type="GO" id="GO:0006511">
    <property type="term" value="P:ubiquitin-dependent protein catabolic process"/>
    <property type="evidence" value="ECO:0007669"/>
    <property type="project" value="TreeGrafter"/>
</dbReference>
<dbReference type="Pfam" id="PF18261">
    <property type="entry name" value="Rpn9_C"/>
    <property type="match status" value="1"/>
</dbReference>
<dbReference type="PANTHER" id="PTHR10539">
    <property type="entry name" value="26S PROTEASOME NON-ATPASE REGULATORY SUBUNIT 13"/>
    <property type="match status" value="1"/>
</dbReference>
<dbReference type="Pfam" id="PF01399">
    <property type="entry name" value="PCI"/>
    <property type="match status" value="1"/>
</dbReference>
<evidence type="ECO:0000313" key="4">
    <source>
        <dbReference type="Proteomes" id="UP001362899"/>
    </source>
</evidence>
<dbReference type="Proteomes" id="UP001362899">
    <property type="component" value="Unassembled WGS sequence"/>
</dbReference>
<evidence type="ECO:0000313" key="3">
    <source>
        <dbReference type="EMBL" id="GMM51147.1"/>
    </source>
</evidence>
<dbReference type="AlphaFoldDB" id="A0AAV5RJ76"/>
<sequence length="380" mass="43079">MSDPLSVISSLRASSDDELTPLFQALQDQWTHKLWHQMTETLLQLYKDPLSKPFQISLFERFVTKAEANMSPLAYITLAISASEQFATTDESVEFMENMAEHIKNSETRKIKVFVDLRLVSLYTAQGNIPQAMKLLDTSRKLMDELQISDRVIRAQLYGTSCEFYKRKSDYNAFYRNALLYLACIDRSDLTAESLKQRAYDLCIAALLADKIYNFGELVLHPILKDMGSEFQWLQDLVEAVNHGNVTKFMQLRATFCEKSPMLEAALPFLEQKICLMALCECVFQRQRAESGIPFAVIAKETHLQAGAKVEVLVMKAFSLGLMKGSIDEVSKTVHITWLQPRVLTNEQIKTMGDRLSQWINDVSNLGDFIAQSGSVEAVA</sequence>
<accession>A0AAV5RJ76</accession>
<organism evidence="3 4">
    <name type="scientific">Starmerella bacillaris</name>
    <name type="common">Yeast</name>
    <name type="synonym">Candida zemplinina</name>
    <dbReference type="NCBI Taxonomy" id="1247836"/>
    <lineage>
        <taxon>Eukaryota</taxon>
        <taxon>Fungi</taxon>
        <taxon>Dikarya</taxon>
        <taxon>Ascomycota</taxon>
        <taxon>Saccharomycotina</taxon>
        <taxon>Dipodascomycetes</taxon>
        <taxon>Dipodascales</taxon>
        <taxon>Trichomonascaceae</taxon>
        <taxon>Starmerella</taxon>
    </lineage>
</organism>
<keyword evidence="1 3" id="KW-0647">Proteasome</keyword>
<dbReference type="InterPro" id="IPR040798">
    <property type="entry name" value="Rpn9_C"/>
</dbReference>
<dbReference type="GO" id="GO:0008541">
    <property type="term" value="C:proteasome regulatory particle, lid subcomplex"/>
    <property type="evidence" value="ECO:0007669"/>
    <property type="project" value="TreeGrafter"/>
</dbReference>
<dbReference type="GO" id="GO:0005198">
    <property type="term" value="F:structural molecule activity"/>
    <property type="evidence" value="ECO:0007669"/>
    <property type="project" value="TreeGrafter"/>
</dbReference>
<dbReference type="PROSITE" id="PS50250">
    <property type="entry name" value="PCI"/>
    <property type="match status" value="1"/>
</dbReference>
<feature type="domain" description="PCI" evidence="2">
    <location>
        <begin position="173"/>
        <end position="341"/>
    </location>
</feature>
<keyword evidence="4" id="KW-1185">Reference proteome</keyword>
<dbReference type="GO" id="GO:0005634">
    <property type="term" value="C:nucleus"/>
    <property type="evidence" value="ECO:0007669"/>
    <property type="project" value="TreeGrafter"/>
</dbReference>
<dbReference type="Pfam" id="PF22037">
    <property type="entry name" value="PSD13_N"/>
    <property type="match status" value="1"/>
</dbReference>
<evidence type="ECO:0000259" key="2">
    <source>
        <dbReference type="PROSITE" id="PS50250"/>
    </source>
</evidence>
<dbReference type="PANTHER" id="PTHR10539:SF0">
    <property type="entry name" value="26S PROTEASOME NON-ATPASE REGULATORY SUBUNIT 13"/>
    <property type="match status" value="1"/>
</dbReference>
<dbReference type="SMART" id="SM00088">
    <property type="entry name" value="PINT"/>
    <property type="match status" value="1"/>
</dbReference>
<dbReference type="InterPro" id="IPR054179">
    <property type="entry name" value="PSD13_N"/>
</dbReference>
<comment type="caution">
    <text evidence="3">The sequence shown here is derived from an EMBL/GenBank/DDBJ whole genome shotgun (WGS) entry which is preliminary data.</text>
</comment>
<name>A0AAV5RJ76_STABA</name>
<dbReference type="GO" id="GO:0005829">
    <property type="term" value="C:cytosol"/>
    <property type="evidence" value="ECO:0007669"/>
    <property type="project" value="TreeGrafter"/>
</dbReference>
<evidence type="ECO:0000256" key="1">
    <source>
        <dbReference type="ARBA" id="ARBA00022942"/>
    </source>
</evidence>
<proteinExistence type="predicted"/>
<protein>
    <submittedName>
        <fullName evidence="3">Proteasome regulatory particle lid subunit</fullName>
    </submittedName>
</protein>